<reference evidence="1 2" key="1">
    <citation type="submission" date="2019-07" db="EMBL/GenBank/DDBJ databases">
        <title>Whole genome shotgun sequence of Myxococcus virescens NBRC 100334.</title>
        <authorList>
            <person name="Hosoyama A."/>
            <person name="Uohara A."/>
            <person name="Ohji S."/>
            <person name="Ichikawa N."/>
        </authorList>
    </citation>
    <scope>NUCLEOTIDE SEQUENCE [LARGE SCALE GENOMIC DNA]</scope>
    <source>
        <strain evidence="1 2">NBRC 100334</strain>
    </source>
</reference>
<evidence type="ECO:0000313" key="1">
    <source>
        <dbReference type="EMBL" id="GEL70043.1"/>
    </source>
</evidence>
<dbReference type="Proteomes" id="UP000321224">
    <property type="component" value="Unassembled WGS sequence"/>
</dbReference>
<name>A0A511H954_9BACT</name>
<proteinExistence type="predicted"/>
<gene>
    <name evidence="1" type="ORF">MVI01_18270</name>
</gene>
<dbReference type="EMBL" id="BJVY01000007">
    <property type="protein sequence ID" value="GEL70043.1"/>
    <property type="molecule type" value="Genomic_DNA"/>
</dbReference>
<comment type="caution">
    <text evidence="1">The sequence shown here is derived from an EMBL/GenBank/DDBJ whole genome shotgun (WGS) entry which is preliminary data.</text>
</comment>
<organism evidence="1 2">
    <name type="scientific">Myxococcus virescens</name>
    <dbReference type="NCBI Taxonomy" id="83456"/>
    <lineage>
        <taxon>Bacteria</taxon>
        <taxon>Pseudomonadati</taxon>
        <taxon>Myxococcota</taxon>
        <taxon>Myxococcia</taxon>
        <taxon>Myxococcales</taxon>
        <taxon>Cystobacterineae</taxon>
        <taxon>Myxococcaceae</taxon>
        <taxon>Myxococcus</taxon>
    </lineage>
</organism>
<dbReference type="AlphaFoldDB" id="A0A511H954"/>
<protein>
    <submittedName>
        <fullName evidence="1">Uncharacterized protein</fullName>
    </submittedName>
</protein>
<accession>A0A511H954</accession>
<sequence>MGARGAGAVGCVPTISNERTGVDPQWSKRSPAVTITKWTLGDRSAVRTWEVTLPPRVMAAPPSMRNCWYVTPVASCAACQENVGRVAVSAPSAGACYAQFRVGISALLLSTCGGPLEMDGIVGSFIPATSARYIRLRSKTDNGGLPLSLTELSLW</sequence>
<evidence type="ECO:0000313" key="2">
    <source>
        <dbReference type="Proteomes" id="UP000321224"/>
    </source>
</evidence>